<feature type="transmembrane region" description="Helical" evidence="5">
    <location>
        <begin position="182"/>
        <end position="201"/>
    </location>
</feature>
<reference evidence="6 7" key="1">
    <citation type="journal article" date="2015" name="Nature">
        <title>rRNA introns, odd ribosomes, and small enigmatic genomes across a large radiation of phyla.</title>
        <authorList>
            <person name="Brown C.T."/>
            <person name="Hug L.A."/>
            <person name="Thomas B.C."/>
            <person name="Sharon I."/>
            <person name="Castelle C.J."/>
            <person name="Singh A."/>
            <person name="Wilkins M.J."/>
            <person name="Williams K.H."/>
            <person name="Banfield J.F."/>
        </authorList>
    </citation>
    <scope>NUCLEOTIDE SEQUENCE [LARGE SCALE GENOMIC DNA]</scope>
</reference>
<dbReference type="GO" id="GO:0016020">
    <property type="term" value="C:membrane"/>
    <property type="evidence" value="ECO:0007669"/>
    <property type="project" value="UniProtKB-SubCell"/>
</dbReference>
<comment type="caution">
    <text evidence="6">The sequence shown here is derived from an EMBL/GenBank/DDBJ whole genome shotgun (WGS) entry which is preliminary data.</text>
</comment>
<feature type="transmembrane region" description="Helical" evidence="5">
    <location>
        <begin position="7"/>
        <end position="25"/>
    </location>
</feature>
<keyword evidence="3 5" id="KW-1133">Transmembrane helix</keyword>
<dbReference type="Pfam" id="PF01758">
    <property type="entry name" value="SBF"/>
    <property type="match status" value="1"/>
</dbReference>
<evidence type="ECO:0000256" key="3">
    <source>
        <dbReference type="ARBA" id="ARBA00022989"/>
    </source>
</evidence>
<proteinExistence type="predicted"/>
<evidence type="ECO:0000256" key="4">
    <source>
        <dbReference type="ARBA" id="ARBA00023136"/>
    </source>
</evidence>
<evidence type="ECO:0000256" key="2">
    <source>
        <dbReference type="ARBA" id="ARBA00022692"/>
    </source>
</evidence>
<accession>A0A0G0ARK7</accession>
<dbReference type="AlphaFoldDB" id="A0A0G0ARK7"/>
<evidence type="ECO:0000313" key="7">
    <source>
        <dbReference type="Proteomes" id="UP000034927"/>
    </source>
</evidence>
<dbReference type="Proteomes" id="UP000034927">
    <property type="component" value="Unassembled WGS sequence"/>
</dbReference>
<dbReference type="InterPro" id="IPR038770">
    <property type="entry name" value="Na+/solute_symporter_sf"/>
</dbReference>
<dbReference type="Gene3D" id="1.20.1530.20">
    <property type="match status" value="1"/>
</dbReference>
<name>A0A0G0ARK7_9BACT</name>
<dbReference type="InterPro" id="IPR002657">
    <property type="entry name" value="BilAc:Na_symport/Acr3"/>
</dbReference>
<protein>
    <submittedName>
        <fullName evidence="6">Bile acid:sodium symporter family protein</fullName>
    </submittedName>
</protein>
<keyword evidence="2 5" id="KW-0812">Transmembrane</keyword>
<feature type="transmembrane region" description="Helical" evidence="5">
    <location>
        <begin position="31"/>
        <end position="48"/>
    </location>
</feature>
<dbReference type="PANTHER" id="PTHR18640:SF10">
    <property type="entry name" value="SODIUM_METABOLITE COTRANSPORTER BASS4, CHLOROPLASTIC-RELATED"/>
    <property type="match status" value="1"/>
</dbReference>
<evidence type="ECO:0000256" key="5">
    <source>
        <dbReference type="SAM" id="Phobius"/>
    </source>
</evidence>
<feature type="transmembrane region" description="Helical" evidence="5">
    <location>
        <begin position="213"/>
        <end position="235"/>
    </location>
</feature>
<sequence length="302" mass="33841">MKFTQKYFWLIILAGVVLAFVWPMPGLYLKLYLVYLLGAMMFLSCLKIELKDLANIKNDWWRFVIVMLFVFVIPPTLTYIAKLLVIKDEMLFVGMILAAAVPCGISVVFISDLLHGEPAKALTATTLAHLISPIVTPAIVWFFAHKIININFLDITILILKLVIIPLIGAQIIKYLKWQEKLINISGTVNTYLLVLMLWGIVAPVRDLIIAKWQTSLTAIAIAIIVMVINALLSAKFGRDKKEDITWMVVSTFKNFTLSSVIAMSMFGPMALLGSVAYGIVSNLSMIPMELLSKVKTKNFLN</sequence>
<feature type="transmembrane region" description="Helical" evidence="5">
    <location>
        <begin position="150"/>
        <end position="170"/>
    </location>
</feature>
<dbReference type="InterPro" id="IPR016833">
    <property type="entry name" value="Put_Na-Bile_cotransptr"/>
</dbReference>
<organism evidence="6 7">
    <name type="scientific">Candidatus Magasanikbacteria bacterium GW2011_GWC2_34_16</name>
    <dbReference type="NCBI Taxonomy" id="1619045"/>
    <lineage>
        <taxon>Bacteria</taxon>
        <taxon>Candidatus Magasanikiibacteriota</taxon>
    </lineage>
</organism>
<feature type="transmembrane region" description="Helical" evidence="5">
    <location>
        <begin position="90"/>
        <end position="110"/>
    </location>
</feature>
<feature type="transmembrane region" description="Helical" evidence="5">
    <location>
        <begin position="60"/>
        <end position="84"/>
    </location>
</feature>
<keyword evidence="4 5" id="KW-0472">Membrane</keyword>
<gene>
    <name evidence="6" type="ORF">UR53_C0001G0034</name>
</gene>
<comment type="subcellular location">
    <subcellularLocation>
        <location evidence="1">Membrane</location>
        <topology evidence="1">Multi-pass membrane protein</topology>
    </subcellularLocation>
</comment>
<feature type="transmembrane region" description="Helical" evidence="5">
    <location>
        <begin position="256"/>
        <end position="281"/>
    </location>
</feature>
<feature type="transmembrane region" description="Helical" evidence="5">
    <location>
        <begin position="122"/>
        <end position="144"/>
    </location>
</feature>
<dbReference type="EMBL" id="LBPO01000001">
    <property type="protein sequence ID" value="KKP59534.1"/>
    <property type="molecule type" value="Genomic_DNA"/>
</dbReference>
<evidence type="ECO:0000256" key="1">
    <source>
        <dbReference type="ARBA" id="ARBA00004141"/>
    </source>
</evidence>
<evidence type="ECO:0000313" key="6">
    <source>
        <dbReference type="EMBL" id="KKP59534.1"/>
    </source>
</evidence>
<dbReference type="PANTHER" id="PTHR18640">
    <property type="entry name" value="SOLUTE CARRIER FAMILY 10 MEMBER 7"/>
    <property type="match status" value="1"/>
</dbReference>